<proteinExistence type="predicted"/>
<dbReference type="AlphaFoldDB" id="A0A7W3MVU9"/>
<dbReference type="EMBL" id="JACJII010000001">
    <property type="protein sequence ID" value="MBA9002841.1"/>
    <property type="molecule type" value="Genomic_DNA"/>
</dbReference>
<protein>
    <submittedName>
        <fullName evidence="2">Uncharacterized protein</fullName>
    </submittedName>
</protein>
<name>A0A7W3MVU9_9ACTN</name>
<reference evidence="2 3" key="1">
    <citation type="submission" date="2020-08" db="EMBL/GenBank/DDBJ databases">
        <title>Sequencing the genomes of 1000 actinobacteria strains.</title>
        <authorList>
            <person name="Klenk H.-P."/>
        </authorList>
    </citation>
    <scope>NUCLEOTIDE SEQUENCE [LARGE SCALE GENOMIC DNA]</scope>
    <source>
        <strain evidence="2 3">DSM 45823</strain>
    </source>
</reference>
<feature type="region of interest" description="Disordered" evidence="1">
    <location>
        <begin position="149"/>
        <end position="185"/>
    </location>
</feature>
<keyword evidence="3" id="KW-1185">Reference proteome</keyword>
<evidence type="ECO:0000313" key="2">
    <source>
        <dbReference type="EMBL" id="MBA9002841.1"/>
    </source>
</evidence>
<gene>
    <name evidence="2" type="ORF">HNR21_001723</name>
</gene>
<evidence type="ECO:0000313" key="3">
    <source>
        <dbReference type="Proteomes" id="UP000539313"/>
    </source>
</evidence>
<organism evidence="2 3">
    <name type="scientific">Thermomonospora cellulosilytica</name>
    <dbReference type="NCBI Taxonomy" id="1411118"/>
    <lineage>
        <taxon>Bacteria</taxon>
        <taxon>Bacillati</taxon>
        <taxon>Actinomycetota</taxon>
        <taxon>Actinomycetes</taxon>
        <taxon>Streptosporangiales</taxon>
        <taxon>Thermomonosporaceae</taxon>
        <taxon>Thermomonospora</taxon>
    </lineage>
</organism>
<comment type="caution">
    <text evidence="2">The sequence shown here is derived from an EMBL/GenBank/DDBJ whole genome shotgun (WGS) entry which is preliminary data.</text>
</comment>
<dbReference type="RefSeq" id="WP_182704766.1">
    <property type="nucleotide sequence ID" value="NZ_JACJII010000001.1"/>
</dbReference>
<feature type="compositionally biased region" description="Polar residues" evidence="1">
    <location>
        <begin position="162"/>
        <end position="180"/>
    </location>
</feature>
<accession>A0A7W3MVU9</accession>
<dbReference type="Proteomes" id="UP000539313">
    <property type="component" value="Unassembled WGS sequence"/>
</dbReference>
<sequence length="321" mass="35621">MTEQHPDPVNEGLAHSGQRIVQLLALATVARQAYQRRLHRLQHAQRTRQLAAERQAEQARRALFEQARSRWAPALDPTWLRQADLLRVAEAWSAALPYSPHHAAAASAVDKCEERLRRLHPHAMDHYDRFRDSGLSHLEAMREAAPFFSRDPNVRTGEPAANRQSLTEGTGAQWTSSEQDQGLAERQDHRLEQQALRIINELKTQGPEDLTPEDLRIALETATNLPGRIITRAVQQATRTTGEADGTASASAEANHRPQTTAAQAGPRTPGAARTPAEVAADDFPYDIREAISLAAQNPPEPPATGRAPQPNRTRHHRPSR</sequence>
<feature type="compositionally biased region" description="Polar residues" evidence="1">
    <location>
        <begin position="248"/>
        <end position="263"/>
    </location>
</feature>
<feature type="region of interest" description="Disordered" evidence="1">
    <location>
        <begin position="237"/>
        <end position="321"/>
    </location>
</feature>
<evidence type="ECO:0000256" key="1">
    <source>
        <dbReference type="SAM" id="MobiDB-lite"/>
    </source>
</evidence>